<accession>A0A5J6G7P7</accession>
<dbReference type="GO" id="GO:0043531">
    <property type="term" value="F:ADP binding"/>
    <property type="evidence" value="ECO:0007669"/>
    <property type="project" value="InterPro"/>
</dbReference>
<dbReference type="InterPro" id="IPR011990">
    <property type="entry name" value="TPR-like_helical_dom_sf"/>
</dbReference>
<evidence type="ECO:0000313" key="4">
    <source>
        <dbReference type="Proteomes" id="UP000325529"/>
    </source>
</evidence>
<feature type="domain" description="NB-ARC" evidence="2">
    <location>
        <begin position="31"/>
        <end position="148"/>
    </location>
</feature>
<dbReference type="PRINTS" id="PR00364">
    <property type="entry name" value="DISEASERSIST"/>
</dbReference>
<proteinExistence type="predicted"/>
<dbReference type="Proteomes" id="UP000325529">
    <property type="component" value="Chromosome"/>
</dbReference>
<feature type="compositionally biased region" description="Low complexity" evidence="1">
    <location>
        <begin position="488"/>
        <end position="502"/>
    </location>
</feature>
<dbReference type="OrthoDB" id="499349at2"/>
<dbReference type="RefSeq" id="WP_063806036.1">
    <property type="nucleotide sequence ID" value="NZ_CP023699.1"/>
</dbReference>
<dbReference type="Gene3D" id="1.25.40.10">
    <property type="entry name" value="Tetratricopeptide repeat domain"/>
    <property type="match status" value="1"/>
</dbReference>
<dbReference type="Gene3D" id="3.40.50.300">
    <property type="entry name" value="P-loop containing nucleotide triphosphate hydrolases"/>
    <property type="match status" value="1"/>
</dbReference>
<dbReference type="InterPro" id="IPR002182">
    <property type="entry name" value="NB-ARC"/>
</dbReference>
<dbReference type="SUPFAM" id="SSF48452">
    <property type="entry name" value="TPR-like"/>
    <property type="match status" value="1"/>
</dbReference>
<dbReference type="PANTHER" id="PTHR47691:SF3">
    <property type="entry name" value="HTH-TYPE TRANSCRIPTIONAL REGULATOR RV0890C-RELATED"/>
    <property type="match status" value="1"/>
</dbReference>
<evidence type="ECO:0000313" key="3">
    <source>
        <dbReference type="EMBL" id="QEU90977.1"/>
    </source>
</evidence>
<reference evidence="3 4" key="1">
    <citation type="submission" date="2017-09" db="EMBL/GenBank/DDBJ databases">
        <authorList>
            <person name="Lee N."/>
            <person name="Cho B.-K."/>
        </authorList>
    </citation>
    <scope>NUCLEOTIDE SEQUENCE [LARGE SCALE GENOMIC DNA]</scope>
    <source>
        <strain evidence="3 4">ATCC 12853</strain>
    </source>
</reference>
<dbReference type="AlphaFoldDB" id="A0A5J6G7P7"/>
<dbReference type="SUPFAM" id="SSF52540">
    <property type="entry name" value="P-loop containing nucleoside triphosphate hydrolases"/>
    <property type="match status" value="1"/>
</dbReference>
<dbReference type="KEGG" id="ska:CP970_08845"/>
<dbReference type="EMBL" id="CP023699">
    <property type="protein sequence ID" value="QEU90977.1"/>
    <property type="molecule type" value="Genomic_DNA"/>
</dbReference>
<dbReference type="InterPro" id="IPR027417">
    <property type="entry name" value="P-loop_NTPase"/>
</dbReference>
<organism evidence="3 4">
    <name type="scientific">Streptomyces kanamyceticus</name>
    <dbReference type="NCBI Taxonomy" id="1967"/>
    <lineage>
        <taxon>Bacteria</taxon>
        <taxon>Bacillati</taxon>
        <taxon>Actinomycetota</taxon>
        <taxon>Actinomycetes</taxon>
        <taxon>Kitasatosporales</taxon>
        <taxon>Streptomycetaceae</taxon>
        <taxon>Streptomyces</taxon>
    </lineage>
</organism>
<feature type="region of interest" description="Disordered" evidence="1">
    <location>
        <begin position="161"/>
        <end position="180"/>
    </location>
</feature>
<feature type="region of interest" description="Disordered" evidence="1">
    <location>
        <begin position="488"/>
        <end position="507"/>
    </location>
</feature>
<evidence type="ECO:0000259" key="2">
    <source>
        <dbReference type="Pfam" id="PF00931"/>
    </source>
</evidence>
<keyword evidence="4" id="KW-1185">Reference proteome</keyword>
<protein>
    <submittedName>
        <fullName evidence="3">LuxR family transcriptional regulator</fullName>
    </submittedName>
</protein>
<dbReference type="PANTHER" id="PTHR47691">
    <property type="entry name" value="REGULATOR-RELATED"/>
    <property type="match status" value="1"/>
</dbReference>
<sequence>MTTERRVGDLPEETGRLVGRRTELAQVVRLCERSRLVTVTGVGGVGKTRLARRAAGELQPSFPDGVWWVELSPLSGASQVLPYAIAETLPLADQSTRPMLEVVAEYLADRELLLVLDTCEHLVEECRSAVVPLLAAAPGLRFLVTGRRTLGLPAEEALTLDPLPVPADDGSGDGSDPGGEAADALVLLTERAAEAVPGFTLTAADRAEAGRLCRRLEGLPLALELAAARLRELPLAELNRHLADRYATLGNTEKEDFDADPPWHQALRTAIGWSHQLCTPTERLTWARLSVFAGTFDAEAVRQVCADELLPAAEVPDLLGALVDKSLLGWVPTGAGERYRMLDTIREHGAFWLRGLGEEDELRRRHRDHYLALARWGDAAWIGPDQFAWFDRMTAEHDNLRAALEQGLTETDEEHTALELAAALWFFWHGCGFVKEGRHYLDRALAADTAPSRARAKALYASGPVLVYLGDLPALEERAAECTALAASSFDPSTPSGSSGSSNETEQTYAKATELRVAALRGDLTLGVSLAEELLATDWRARPLALYPLAALVFGSHTLVAKGRFEEAIGWLDELSAACEGSGERCMRAWGDFVRAQAELALGRFPEARAHARAALLVKHRLRDGVGSGLALESLARAATALGQHPDAAWLLGLASQLWDTLGRSQAGVPSMTAARLTCEQETRLALGDHAYERAYRSGYETDLHAGVAHALAPREER</sequence>
<dbReference type="Pfam" id="PF00931">
    <property type="entry name" value="NB-ARC"/>
    <property type="match status" value="1"/>
</dbReference>
<gene>
    <name evidence="3" type="ORF">CP970_08845</name>
</gene>
<evidence type="ECO:0000256" key="1">
    <source>
        <dbReference type="SAM" id="MobiDB-lite"/>
    </source>
</evidence>
<name>A0A5J6G7P7_STRKN</name>